<dbReference type="HOGENOM" id="CLU_672266_0_0_0"/>
<dbReference type="EMBL" id="CP003130">
    <property type="protein sequence ID" value="AEU38829.1"/>
    <property type="molecule type" value="Genomic_DNA"/>
</dbReference>
<dbReference type="eggNOG" id="ENOG5033YW6">
    <property type="taxonomic scope" value="Bacteria"/>
</dbReference>
<organism evidence="1 2">
    <name type="scientific">Granulicella mallensis (strain ATCC BAA-1857 / DSM 23137 / MP5ACTX8)</name>
    <dbReference type="NCBI Taxonomy" id="682795"/>
    <lineage>
        <taxon>Bacteria</taxon>
        <taxon>Pseudomonadati</taxon>
        <taxon>Acidobacteriota</taxon>
        <taxon>Terriglobia</taxon>
        <taxon>Terriglobales</taxon>
        <taxon>Acidobacteriaceae</taxon>
        <taxon>Granulicella</taxon>
    </lineage>
</organism>
<protein>
    <submittedName>
        <fullName evidence="1">Uncharacterized protein</fullName>
    </submittedName>
</protein>
<dbReference type="STRING" id="682795.AciX8_4558"/>
<evidence type="ECO:0000313" key="1">
    <source>
        <dbReference type="EMBL" id="AEU38829.1"/>
    </source>
</evidence>
<dbReference type="Proteomes" id="UP000007113">
    <property type="component" value="Chromosome"/>
</dbReference>
<keyword evidence="2" id="KW-1185">Reference proteome</keyword>
<name>G8NVS6_GRAMM</name>
<dbReference type="KEGG" id="gma:AciX8_4558"/>
<gene>
    <name evidence="1" type="ordered locus">AciX8_4558</name>
</gene>
<proteinExistence type="predicted"/>
<sequence length="417" mass="46497" precursor="true">MRRVKRMVQGCLLTLLLIFLALCTAGEIRQRILVHRAASLLSDIHSLRLHQSNWNDAQRFIAHWGRWGHYDGTCTPEDCLYVITLHDLTAQINNNAVEWPSRTTYFLSAFRLLPRQWGGGLRLMQAMFLVQNGIVVRSGVWIDMTQSPFAKGAQPVCCGAELIMSVRSQASLGMPEGKQEEQRSHHPDYTTWRPGGCTFCLMGRATYADSMPSEDVAKISDFQLSCATRWSSCLTLEELDPAAHSWHLYESPWGDPPKKPSSQQMPVGCALPLYALGRDASRIVSVEALEDGVSLGKDSDGIEYESSRVRVIAGLKGDSPWRSNSIQKVLSSGAPFDGKLRKPAHLVKTRRYLLILGKEDDVPRDKVVLGICGIAGEDAASDQEVRRGVVMDDQLKGFEPIVSFGGFARRRLEPWDQ</sequence>
<evidence type="ECO:0000313" key="2">
    <source>
        <dbReference type="Proteomes" id="UP000007113"/>
    </source>
</evidence>
<dbReference type="AlphaFoldDB" id="G8NVS6"/>
<reference evidence="1 2" key="1">
    <citation type="submission" date="2011-11" db="EMBL/GenBank/DDBJ databases">
        <title>Complete sequence of Granulicella mallensis MP5ACTX8.</title>
        <authorList>
            <consortium name="US DOE Joint Genome Institute"/>
            <person name="Lucas S."/>
            <person name="Copeland A."/>
            <person name="Lapidus A."/>
            <person name="Cheng J.-F."/>
            <person name="Goodwin L."/>
            <person name="Pitluck S."/>
            <person name="Peters L."/>
            <person name="Lu M."/>
            <person name="Detter J.C."/>
            <person name="Han C."/>
            <person name="Tapia R."/>
            <person name="Land M."/>
            <person name="Hauser L."/>
            <person name="Kyrpides N."/>
            <person name="Ivanova N."/>
            <person name="Mikhailova N."/>
            <person name="Pagani I."/>
            <person name="Rawat S."/>
            <person name="Mannisto M."/>
            <person name="Haggblom M."/>
            <person name="Woyke T."/>
        </authorList>
    </citation>
    <scope>NUCLEOTIDE SEQUENCE [LARGE SCALE GENOMIC DNA]</scope>
    <source>
        <strain evidence="2">ATCC BAA-1857 / DSM 23137 / MP5ACTX8</strain>
    </source>
</reference>
<accession>G8NVS6</accession>